<organism evidence="1 2">
    <name type="scientific">Effrenium voratum</name>
    <dbReference type="NCBI Taxonomy" id="2562239"/>
    <lineage>
        <taxon>Eukaryota</taxon>
        <taxon>Sar</taxon>
        <taxon>Alveolata</taxon>
        <taxon>Dinophyceae</taxon>
        <taxon>Suessiales</taxon>
        <taxon>Symbiodiniaceae</taxon>
        <taxon>Effrenium</taxon>
    </lineage>
</organism>
<dbReference type="AlphaFoldDB" id="A0AA36HNX5"/>
<dbReference type="EMBL" id="CAUJNA010000142">
    <property type="protein sequence ID" value="CAJ1372582.1"/>
    <property type="molecule type" value="Genomic_DNA"/>
</dbReference>
<name>A0AA36HNX5_9DINO</name>
<proteinExistence type="predicted"/>
<evidence type="ECO:0000313" key="1">
    <source>
        <dbReference type="EMBL" id="CAJ1372582.1"/>
    </source>
</evidence>
<keyword evidence="2" id="KW-1185">Reference proteome</keyword>
<reference evidence="1" key="1">
    <citation type="submission" date="2023-08" db="EMBL/GenBank/DDBJ databases">
        <authorList>
            <person name="Chen Y."/>
            <person name="Shah S."/>
            <person name="Dougan E. K."/>
            <person name="Thang M."/>
            <person name="Chan C."/>
        </authorList>
    </citation>
    <scope>NUCLEOTIDE SEQUENCE</scope>
</reference>
<protein>
    <submittedName>
        <fullName evidence="1">Uncharacterized protein</fullName>
    </submittedName>
</protein>
<dbReference type="Proteomes" id="UP001178507">
    <property type="component" value="Unassembled WGS sequence"/>
</dbReference>
<sequence length="118" mass="12871">MKPLALRFAALVHREDLKSGDESCAWVPAAVSEDGGLEEKLQPTTLLQGINQVVTALTGIRQAIEVQAEDVGRSIDAFLCLAVNLRKNEMTDDLFVEEELDEDGPVGFAWDCSALPEQ</sequence>
<gene>
    <name evidence="1" type="ORF">EVOR1521_LOCUS2624</name>
</gene>
<comment type="caution">
    <text evidence="1">The sequence shown here is derived from an EMBL/GenBank/DDBJ whole genome shotgun (WGS) entry which is preliminary data.</text>
</comment>
<accession>A0AA36HNX5</accession>
<evidence type="ECO:0000313" key="2">
    <source>
        <dbReference type="Proteomes" id="UP001178507"/>
    </source>
</evidence>